<dbReference type="KEGG" id="bbes:BESB_032800"/>
<name>A0A2A9M601_BESBE</name>
<comment type="caution">
    <text evidence="1">The sequence shown here is derived from an EMBL/GenBank/DDBJ whole genome shotgun (WGS) entry which is preliminary data.</text>
</comment>
<dbReference type="VEuPathDB" id="ToxoDB:BESB_032800"/>
<evidence type="ECO:0000313" key="1">
    <source>
        <dbReference type="EMBL" id="PFH31083.1"/>
    </source>
</evidence>
<keyword evidence="2" id="KW-1185">Reference proteome</keyword>
<protein>
    <submittedName>
        <fullName evidence="1">Uncharacterized protein</fullName>
    </submittedName>
</protein>
<proteinExistence type="predicted"/>
<organism evidence="1 2">
    <name type="scientific">Besnoitia besnoiti</name>
    <name type="common">Apicomplexan protozoan</name>
    <dbReference type="NCBI Taxonomy" id="94643"/>
    <lineage>
        <taxon>Eukaryota</taxon>
        <taxon>Sar</taxon>
        <taxon>Alveolata</taxon>
        <taxon>Apicomplexa</taxon>
        <taxon>Conoidasida</taxon>
        <taxon>Coccidia</taxon>
        <taxon>Eucoccidiorida</taxon>
        <taxon>Eimeriorina</taxon>
        <taxon>Sarcocystidae</taxon>
        <taxon>Besnoitia</taxon>
    </lineage>
</organism>
<dbReference type="EMBL" id="NWUJ01000017">
    <property type="protein sequence ID" value="PFH31083.1"/>
    <property type="molecule type" value="Genomic_DNA"/>
</dbReference>
<accession>A0A2A9M601</accession>
<dbReference type="RefSeq" id="XP_029215092.1">
    <property type="nucleotide sequence ID" value="XM_029361872.1"/>
</dbReference>
<sequence>MKINTMKSHSLDTTGAAAEAVSDLLEEKVEHVTDNRLLQTKVDSLEKRCAALQQAIAEEAPIGDPVWVKAVFERVYGKHTVQFDQENALSYFRQSDKRIGERGLDELYHWRDLYDDYLPAEDREVDPMLQATRRRLQAEPGAEGKRNLNSLLLSLALISGSRKASWCELIAQRQYIDTQASVAEKGDPKSDCITTAHFIAAVDRAQKVVERIRRSHIRELDYLHQQAQLFQKGGFSMNSSRPVTTKAESAGTRTEEFYNDRVLEYLFSEVVCIYKTSTGRPGFNNKCIAFLEVLRRSLLAQREEVCASKELQGWEEENSARESLDEAKATIFLTELEKGVEMHVFSAHAIPLFLY</sequence>
<dbReference type="AlphaFoldDB" id="A0A2A9M601"/>
<reference evidence="1 2" key="1">
    <citation type="submission" date="2017-09" db="EMBL/GenBank/DDBJ databases">
        <title>Genome sequencing of Besnoitia besnoiti strain Bb-Ger1.</title>
        <authorList>
            <person name="Schares G."/>
            <person name="Venepally P."/>
            <person name="Lorenzi H.A."/>
        </authorList>
    </citation>
    <scope>NUCLEOTIDE SEQUENCE [LARGE SCALE GENOMIC DNA]</scope>
    <source>
        <strain evidence="1 2">Bb-Ger1</strain>
    </source>
</reference>
<evidence type="ECO:0000313" key="2">
    <source>
        <dbReference type="Proteomes" id="UP000224006"/>
    </source>
</evidence>
<gene>
    <name evidence="1" type="ORF">BESB_032800</name>
</gene>
<dbReference type="Proteomes" id="UP000224006">
    <property type="component" value="Unassembled WGS sequence"/>
</dbReference>
<dbReference type="GeneID" id="40308262"/>